<feature type="region of interest" description="Disordered" evidence="1">
    <location>
        <begin position="102"/>
        <end position="152"/>
    </location>
</feature>
<feature type="compositionally biased region" description="Low complexity" evidence="1">
    <location>
        <begin position="1"/>
        <end position="11"/>
    </location>
</feature>
<accession>A0ABN8CL90</accession>
<gene>
    <name evidence="2" type="ORF">PBS001_LOCUS487</name>
</gene>
<keyword evidence="3" id="KW-1185">Reference proteome</keyword>
<reference evidence="2 3" key="1">
    <citation type="submission" date="2021-11" db="EMBL/GenBank/DDBJ databases">
        <authorList>
            <person name="Islam A."/>
            <person name="Islam S."/>
            <person name="Flora M.S."/>
            <person name="Rahman M."/>
            <person name="Ziaur R.M."/>
            <person name="Epstein J.H."/>
            <person name="Hassan M."/>
            <person name="Klassen M."/>
            <person name="Woodard K."/>
            <person name="Webb A."/>
            <person name="Webby R.J."/>
            <person name="El Zowalaty M.E."/>
        </authorList>
    </citation>
    <scope>NUCLEOTIDE SEQUENCE [LARGE SCALE GENOMIC DNA]</scope>
    <source>
        <strain evidence="2">Pbs1</strain>
    </source>
</reference>
<comment type="caution">
    <text evidence="2">The sequence shown here is derived from an EMBL/GenBank/DDBJ whole genome shotgun (WGS) entry which is preliminary data.</text>
</comment>
<evidence type="ECO:0000256" key="1">
    <source>
        <dbReference type="SAM" id="MobiDB-lite"/>
    </source>
</evidence>
<evidence type="ECO:0000313" key="2">
    <source>
        <dbReference type="EMBL" id="CAH0513685.1"/>
    </source>
</evidence>
<feature type="region of interest" description="Disordered" evidence="1">
    <location>
        <begin position="1"/>
        <end position="23"/>
    </location>
</feature>
<dbReference type="Proteomes" id="UP001158986">
    <property type="component" value="Unassembled WGS sequence"/>
</dbReference>
<dbReference type="EMBL" id="CAKLCB010000019">
    <property type="protein sequence ID" value="CAH0513685.1"/>
    <property type="molecule type" value="Genomic_DNA"/>
</dbReference>
<name>A0ABN8CL90_9STRA</name>
<proteinExistence type="predicted"/>
<organism evidence="2 3">
    <name type="scientific">Peronospora belbahrii</name>
    <dbReference type="NCBI Taxonomy" id="622444"/>
    <lineage>
        <taxon>Eukaryota</taxon>
        <taxon>Sar</taxon>
        <taxon>Stramenopiles</taxon>
        <taxon>Oomycota</taxon>
        <taxon>Peronosporomycetes</taxon>
        <taxon>Peronosporales</taxon>
        <taxon>Peronosporaceae</taxon>
        <taxon>Peronospora</taxon>
    </lineage>
</organism>
<evidence type="ECO:0000313" key="3">
    <source>
        <dbReference type="Proteomes" id="UP001158986"/>
    </source>
</evidence>
<protein>
    <submittedName>
        <fullName evidence="2">Uncharacterized protein</fullName>
    </submittedName>
</protein>
<sequence length="252" mass="26772">MTDTTETTTGTMDVSDVASDMPSTQDVTKMAETATCTIEAFKEVSDVPSPHESTETSETACTIETLDVAKDTSEVASDVPFAPNVTETAKTATCTIEAFKEVSDVPSPHESTETSEDTTYTVETSQIESDGLPEEGGTTTADSPAAMIDVSSPFCDDTEDNTICTEEMEDSSCILTSASIPTSIKVSSGSMSVSSTLSSILFNNKLQTNDATKVDITKKRTKLKTCHSKLHQVCEGRLGCDGAFVARDTEFT</sequence>